<feature type="region of interest" description="Disordered" evidence="1">
    <location>
        <begin position="245"/>
        <end position="273"/>
    </location>
</feature>
<dbReference type="Proteomes" id="UP000189004">
    <property type="component" value="Unassembled WGS sequence"/>
</dbReference>
<dbReference type="AlphaFoldDB" id="A0A1V3C368"/>
<evidence type="ECO:0000313" key="3">
    <source>
        <dbReference type="Proteomes" id="UP000189004"/>
    </source>
</evidence>
<organism evidence="2 3">
    <name type="scientific">Nocardiopsis sinuspersici</name>
    <dbReference type="NCBI Taxonomy" id="501010"/>
    <lineage>
        <taxon>Bacteria</taxon>
        <taxon>Bacillati</taxon>
        <taxon>Actinomycetota</taxon>
        <taxon>Actinomycetes</taxon>
        <taxon>Streptosporangiales</taxon>
        <taxon>Nocardiopsidaceae</taxon>
        <taxon>Nocardiopsis</taxon>
    </lineage>
</organism>
<dbReference type="EMBL" id="MCOK01000001">
    <property type="protein sequence ID" value="OOC55088.1"/>
    <property type="molecule type" value="Genomic_DNA"/>
</dbReference>
<keyword evidence="3" id="KW-1185">Reference proteome</keyword>
<evidence type="ECO:0000256" key="1">
    <source>
        <dbReference type="SAM" id="MobiDB-lite"/>
    </source>
</evidence>
<sequence length="490" mass="53473">MSPRAFEPAEPSLAALGALLDRSLAQIADAARDARTFDRETVRAVSDVWDDNTFPLFRAATGRSGRTRERRARAVLEWMACPGPTRWDWMVEQSAVAGHRIDALVQPSPAPSDQPYRDYRGEVRPACSRWTPQAVADLADDYALGAATVHHLRVERVGTRLCGFLTLGLARSYDPGENASRTPAALDVHLDEVTEVDVDTGAPSVVRLDTTPHGVSVGLGTRGVLRARAASLRLDDSCWHRSGAGRRADARIPPGEDGSLPDHRPRGREVEGSTRGAATFLFRAMTRIRSVHHPREAARVPVGAYCRALKGAGHHILEAGALPPRRRDAAFRSLVTEWLRRGGTDLAPDWKRLLRDVPDAGELLRGVRDELPARGAVPSARVPAREVTGLPEQAELRMVAYTAEHTDGRSHRDASATVHLAVTAQEAGAPWRLRVLDATGPVRLRARTEAFDGTVRVRMDADENGREALVTGDETLTLAARAWSREPPSH</sequence>
<comment type="caution">
    <text evidence="2">The sequence shown here is derived from an EMBL/GenBank/DDBJ whole genome shotgun (WGS) entry which is preliminary data.</text>
</comment>
<gene>
    <name evidence="2" type="ORF">NOSIN_15800</name>
</gene>
<feature type="compositionally biased region" description="Basic and acidic residues" evidence="1">
    <location>
        <begin position="260"/>
        <end position="272"/>
    </location>
</feature>
<evidence type="ECO:0000313" key="2">
    <source>
        <dbReference type="EMBL" id="OOC55088.1"/>
    </source>
</evidence>
<reference evidence="3" key="1">
    <citation type="submission" date="2016-08" db="EMBL/GenBank/DDBJ databases">
        <authorList>
            <person name="Tokovenko B."/>
            <person name="Kalinowski J."/>
        </authorList>
    </citation>
    <scope>NUCLEOTIDE SEQUENCE [LARGE SCALE GENOMIC DNA]</scope>
    <source>
        <strain evidence="3">UTMC102</strain>
    </source>
</reference>
<protein>
    <submittedName>
        <fullName evidence="2">Uncharacterized protein</fullName>
    </submittedName>
</protein>
<dbReference type="OrthoDB" id="3276907at2"/>
<name>A0A1V3C368_9ACTN</name>
<dbReference type="RefSeq" id="WP_143832943.1">
    <property type="nucleotide sequence ID" value="NZ_MCOK01000001.1"/>
</dbReference>
<accession>A0A1V3C368</accession>
<proteinExistence type="predicted"/>